<proteinExistence type="predicted"/>
<evidence type="ECO:0000313" key="2">
    <source>
        <dbReference type="Proteomes" id="UP000824469"/>
    </source>
</evidence>
<reference evidence="1 2" key="1">
    <citation type="journal article" date="2021" name="Nat. Plants">
        <title>The Taxus genome provides insights into paclitaxel biosynthesis.</title>
        <authorList>
            <person name="Xiong X."/>
            <person name="Gou J."/>
            <person name="Liao Q."/>
            <person name="Li Y."/>
            <person name="Zhou Q."/>
            <person name="Bi G."/>
            <person name="Li C."/>
            <person name="Du R."/>
            <person name="Wang X."/>
            <person name="Sun T."/>
            <person name="Guo L."/>
            <person name="Liang H."/>
            <person name="Lu P."/>
            <person name="Wu Y."/>
            <person name="Zhang Z."/>
            <person name="Ro D.K."/>
            <person name="Shang Y."/>
            <person name="Huang S."/>
            <person name="Yan J."/>
        </authorList>
    </citation>
    <scope>NUCLEOTIDE SEQUENCE [LARGE SCALE GENOMIC DNA]</scope>
    <source>
        <strain evidence="1">Ta-2019</strain>
    </source>
</reference>
<gene>
    <name evidence="1" type="ORF">KI387_010843</name>
</gene>
<dbReference type="Proteomes" id="UP000824469">
    <property type="component" value="Unassembled WGS sequence"/>
</dbReference>
<dbReference type="Gene3D" id="3.40.50.150">
    <property type="entry name" value="Vaccinia Virus protein VP39"/>
    <property type="match status" value="1"/>
</dbReference>
<keyword evidence="2" id="KW-1185">Reference proteome</keyword>
<comment type="caution">
    <text evidence="1">The sequence shown here is derived from an EMBL/GenBank/DDBJ whole genome shotgun (WGS) entry which is preliminary data.</text>
</comment>
<protein>
    <submittedName>
        <fullName evidence="1">Uncharacterized protein</fullName>
    </submittedName>
</protein>
<evidence type="ECO:0000313" key="1">
    <source>
        <dbReference type="EMBL" id="KAH9306439.1"/>
    </source>
</evidence>
<sequence>MKMEKQMVLNGLRKKMKDIPSKFMYDKCKYVGIDISESALEEARRNLTELVGGLEPSAIEFLHVNFMKGLQQ</sequence>
<dbReference type="EMBL" id="JAHRHJ020000008">
    <property type="protein sequence ID" value="KAH9306439.1"/>
    <property type="molecule type" value="Genomic_DNA"/>
</dbReference>
<dbReference type="AlphaFoldDB" id="A0AA38KJJ9"/>
<organism evidence="1 2">
    <name type="scientific">Taxus chinensis</name>
    <name type="common">Chinese yew</name>
    <name type="synonym">Taxus wallichiana var. chinensis</name>
    <dbReference type="NCBI Taxonomy" id="29808"/>
    <lineage>
        <taxon>Eukaryota</taxon>
        <taxon>Viridiplantae</taxon>
        <taxon>Streptophyta</taxon>
        <taxon>Embryophyta</taxon>
        <taxon>Tracheophyta</taxon>
        <taxon>Spermatophyta</taxon>
        <taxon>Pinopsida</taxon>
        <taxon>Pinidae</taxon>
        <taxon>Conifers II</taxon>
        <taxon>Cupressales</taxon>
        <taxon>Taxaceae</taxon>
        <taxon>Taxus</taxon>
    </lineage>
</organism>
<accession>A0AA38KJJ9</accession>
<dbReference type="InterPro" id="IPR029063">
    <property type="entry name" value="SAM-dependent_MTases_sf"/>
</dbReference>
<dbReference type="SUPFAM" id="SSF53335">
    <property type="entry name" value="S-adenosyl-L-methionine-dependent methyltransferases"/>
    <property type="match status" value="1"/>
</dbReference>
<feature type="non-terminal residue" evidence="1">
    <location>
        <position position="72"/>
    </location>
</feature>
<name>A0AA38KJJ9_TAXCH</name>